<feature type="region of interest" description="Disordered" evidence="1">
    <location>
        <begin position="122"/>
        <end position="182"/>
    </location>
</feature>
<organism evidence="4 5">
    <name type="scientific">Daphnia pulex</name>
    <name type="common">Water flea</name>
    <dbReference type="NCBI Taxonomy" id="6669"/>
    <lineage>
        <taxon>Eukaryota</taxon>
        <taxon>Metazoa</taxon>
        <taxon>Ecdysozoa</taxon>
        <taxon>Arthropoda</taxon>
        <taxon>Crustacea</taxon>
        <taxon>Branchiopoda</taxon>
        <taxon>Diplostraca</taxon>
        <taxon>Cladocera</taxon>
        <taxon>Anomopoda</taxon>
        <taxon>Daphniidae</taxon>
        <taxon>Daphnia</taxon>
    </lineage>
</organism>
<feature type="region of interest" description="Disordered" evidence="1">
    <location>
        <begin position="277"/>
        <end position="311"/>
    </location>
</feature>
<dbReference type="Proteomes" id="UP000000305">
    <property type="component" value="Unassembled WGS sequence"/>
</dbReference>
<dbReference type="eggNOG" id="ENOG502S4WX">
    <property type="taxonomic scope" value="Eukaryota"/>
</dbReference>
<dbReference type="AlphaFoldDB" id="E9FYE2"/>
<dbReference type="OrthoDB" id="8192800at2759"/>
<gene>
    <name evidence="4" type="ORF">DAPPUDRAFT_306502</name>
</gene>
<evidence type="ECO:0000256" key="2">
    <source>
        <dbReference type="SAM" id="Phobius"/>
    </source>
</evidence>
<dbReference type="EMBL" id="GL732527">
    <property type="protein sequence ID" value="EFX87787.1"/>
    <property type="molecule type" value="Genomic_DNA"/>
</dbReference>
<keyword evidence="2" id="KW-0812">Transmembrane</keyword>
<evidence type="ECO:0008006" key="6">
    <source>
        <dbReference type="Google" id="ProtNLM"/>
    </source>
</evidence>
<dbReference type="HOGENOM" id="CLU_572745_0_0_1"/>
<feature type="compositionally biased region" description="Polar residues" evidence="1">
    <location>
        <begin position="289"/>
        <end position="310"/>
    </location>
</feature>
<feature type="region of interest" description="Disordered" evidence="1">
    <location>
        <begin position="194"/>
        <end position="239"/>
    </location>
</feature>
<feature type="compositionally biased region" description="Low complexity" evidence="1">
    <location>
        <begin position="209"/>
        <end position="237"/>
    </location>
</feature>
<keyword evidence="2" id="KW-1133">Transmembrane helix</keyword>
<feature type="chain" id="PRO_5003236515" description="Flocculation protein FLO11-like" evidence="3">
    <location>
        <begin position="19"/>
        <end position="477"/>
    </location>
</feature>
<reference evidence="4 5" key="1">
    <citation type="journal article" date="2011" name="Science">
        <title>The ecoresponsive genome of Daphnia pulex.</title>
        <authorList>
            <person name="Colbourne J.K."/>
            <person name="Pfrender M.E."/>
            <person name="Gilbert D."/>
            <person name="Thomas W.K."/>
            <person name="Tucker A."/>
            <person name="Oakley T.H."/>
            <person name="Tokishita S."/>
            <person name="Aerts A."/>
            <person name="Arnold G.J."/>
            <person name="Basu M.K."/>
            <person name="Bauer D.J."/>
            <person name="Caceres C.E."/>
            <person name="Carmel L."/>
            <person name="Casola C."/>
            <person name="Choi J.H."/>
            <person name="Detter J.C."/>
            <person name="Dong Q."/>
            <person name="Dusheyko S."/>
            <person name="Eads B.D."/>
            <person name="Frohlich T."/>
            <person name="Geiler-Samerotte K.A."/>
            <person name="Gerlach D."/>
            <person name="Hatcher P."/>
            <person name="Jogdeo S."/>
            <person name="Krijgsveld J."/>
            <person name="Kriventseva E.V."/>
            <person name="Kultz D."/>
            <person name="Laforsch C."/>
            <person name="Lindquist E."/>
            <person name="Lopez J."/>
            <person name="Manak J.R."/>
            <person name="Muller J."/>
            <person name="Pangilinan J."/>
            <person name="Patwardhan R.P."/>
            <person name="Pitluck S."/>
            <person name="Pritham E.J."/>
            <person name="Rechtsteiner A."/>
            <person name="Rho M."/>
            <person name="Rogozin I.B."/>
            <person name="Sakarya O."/>
            <person name="Salamov A."/>
            <person name="Schaack S."/>
            <person name="Shapiro H."/>
            <person name="Shiga Y."/>
            <person name="Skalitzky C."/>
            <person name="Smith Z."/>
            <person name="Souvorov A."/>
            <person name="Sung W."/>
            <person name="Tang Z."/>
            <person name="Tsuchiya D."/>
            <person name="Tu H."/>
            <person name="Vos H."/>
            <person name="Wang M."/>
            <person name="Wolf Y.I."/>
            <person name="Yamagata H."/>
            <person name="Yamada T."/>
            <person name="Ye Y."/>
            <person name="Shaw J.R."/>
            <person name="Andrews J."/>
            <person name="Crease T.J."/>
            <person name="Tang H."/>
            <person name="Lucas S.M."/>
            <person name="Robertson H.M."/>
            <person name="Bork P."/>
            <person name="Koonin E.V."/>
            <person name="Zdobnov E.M."/>
            <person name="Grigoriev I.V."/>
            <person name="Lynch M."/>
            <person name="Boore J.L."/>
        </authorList>
    </citation>
    <scope>NUCLEOTIDE SEQUENCE [LARGE SCALE GENOMIC DNA]</scope>
</reference>
<evidence type="ECO:0000313" key="5">
    <source>
        <dbReference type="Proteomes" id="UP000000305"/>
    </source>
</evidence>
<evidence type="ECO:0000313" key="4">
    <source>
        <dbReference type="EMBL" id="EFX87787.1"/>
    </source>
</evidence>
<evidence type="ECO:0000256" key="1">
    <source>
        <dbReference type="SAM" id="MobiDB-lite"/>
    </source>
</evidence>
<keyword evidence="2" id="KW-0472">Membrane</keyword>
<sequence>MNNYFVIVDSLLLVTARSQPALSGSTHRDEWPESPPLAAGPNEERIDPLRRGRDENPVITSSALEEQLKNDANSVSVSDVTRVHRTISDVTGRGKRRWKKRAAEILVGTSVKHQVAGVSSAILPPETSTQPPPPPPVTSISNTTHVPDSSSQTAEASVEPSSSEPATTYFLSSSTPSTPTTLMETTASVTGVDLPLSSSSIQPELQDESVQSYQTVSTSAQSSTTTTSTTPANVNYTNSNADEYVADDASSSSSTTDANLNDEETTIVTDQITISPSPIQHPEMESEHANTSPALMDQVNNHPTTTSPDTSARPLLAVSSVVAVGRALSQEESVPWPEAKSTKVIGTIIEDIHGPFSDGVSSVSTISPDVLTSSGIAAIVMCIFLVLVTTAGASGYWWYRRRYLLNRPETLSERYAPSETGLGAADDIFRVGYVHSPELPRDSSEEMYSLDNDSFLTSLEAMTIPTYWTETIKHTKL</sequence>
<protein>
    <recommendedName>
        <fullName evidence="6">Flocculation protein FLO11-like</fullName>
    </recommendedName>
</protein>
<keyword evidence="5" id="KW-1185">Reference proteome</keyword>
<feature type="transmembrane region" description="Helical" evidence="2">
    <location>
        <begin position="376"/>
        <end position="399"/>
    </location>
</feature>
<feature type="compositionally biased region" description="Low complexity" evidence="1">
    <location>
        <begin position="153"/>
        <end position="182"/>
    </location>
</feature>
<proteinExistence type="predicted"/>
<dbReference type="InParanoid" id="E9FYE2"/>
<feature type="compositionally biased region" description="Basic and acidic residues" evidence="1">
    <location>
        <begin position="42"/>
        <end position="54"/>
    </location>
</feature>
<feature type="signal peptide" evidence="3">
    <location>
        <begin position="1"/>
        <end position="18"/>
    </location>
</feature>
<evidence type="ECO:0000256" key="3">
    <source>
        <dbReference type="SAM" id="SignalP"/>
    </source>
</evidence>
<name>E9FYE2_DAPPU</name>
<accession>E9FYE2</accession>
<keyword evidence="3" id="KW-0732">Signal</keyword>
<feature type="region of interest" description="Disordered" evidence="1">
    <location>
        <begin position="22"/>
        <end position="54"/>
    </location>
</feature>
<dbReference type="KEGG" id="dpx:DAPPUDRAFT_306502"/>